<keyword evidence="4" id="KW-1185">Reference proteome</keyword>
<evidence type="ECO:0000256" key="1">
    <source>
        <dbReference type="SAM" id="Phobius"/>
    </source>
</evidence>
<accession>A0AAU8MYZ9</accession>
<dbReference type="EMBL" id="JBANDL010000002">
    <property type="protein sequence ID" value="MEI2453523.1"/>
    <property type="molecule type" value="Genomic_DNA"/>
</dbReference>
<reference evidence="2 4" key="1">
    <citation type="submission" date="2024-02" db="EMBL/GenBank/DDBJ databases">
        <title>Lysobacter Genome Sequencing and Mining.</title>
        <authorList>
            <person name="Bierman J."/>
            <person name="Walker M.C."/>
        </authorList>
    </citation>
    <scope>NUCLEOTIDE SEQUENCE [LARGE SCALE GENOMIC DNA]</scope>
    <source>
        <strain evidence="2 4">PB6250</strain>
    </source>
</reference>
<evidence type="ECO:0000313" key="3">
    <source>
        <dbReference type="EMBL" id="XCO76926.1"/>
    </source>
</evidence>
<feature type="transmembrane region" description="Helical" evidence="1">
    <location>
        <begin position="44"/>
        <end position="64"/>
    </location>
</feature>
<evidence type="ECO:0000313" key="4">
    <source>
        <dbReference type="Proteomes" id="UP001387215"/>
    </source>
</evidence>
<dbReference type="EMBL" id="CP159925">
    <property type="protein sequence ID" value="XCO76926.1"/>
    <property type="molecule type" value="Genomic_DNA"/>
</dbReference>
<gene>
    <name evidence="3" type="ORF">ABU614_09125</name>
    <name evidence="2" type="ORF">V2J18_02405</name>
</gene>
<proteinExistence type="predicted"/>
<keyword evidence="1" id="KW-1133">Transmembrane helix</keyword>
<dbReference type="Proteomes" id="UP001387215">
    <property type="component" value="Unassembled WGS sequence"/>
</dbReference>
<keyword evidence="1" id="KW-0472">Membrane</keyword>
<dbReference type="AlphaFoldDB" id="A0AAU8MYZ9"/>
<keyword evidence="1" id="KW-0812">Transmembrane</keyword>
<name>A0AAU8MYZ9_9GAMM</name>
<feature type="transmembrane region" description="Helical" evidence="1">
    <location>
        <begin position="76"/>
        <end position="95"/>
    </location>
</feature>
<evidence type="ECO:0000313" key="2">
    <source>
        <dbReference type="EMBL" id="MEI2453523.1"/>
    </source>
</evidence>
<sequence>MRAVYALLCVAGTLWPLAQFAPWLSEHGLDLPLLIRQATASPVAAFAWSDVLVSGAVVVALILVEGRRLGMRRLWLPLLGLGVGVSLALPLFLFLRERHLAAGGHGRV</sequence>
<dbReference type="Pfam" id="PF11196">
    <property type="entry name" value="DUF2834"/>
    <property type="match status" value="1"/>
</dbReference>
<organism evidence="3">
    <name type="scientific">Lysobacter firmicutimachus</name>
    <dbReference type="NCBI Taxonomy" id="1792846"/>
    <lineage>
        <taxon>Bacteria</taxon>
        <taxon>Pseudomonadati</taxon>
        <taxon>Pseudomonadota</taxon>
        <taxon>Gammaproteobacteria</taxon>
        <taxon>Lysobacterales</taxon>
        <taxon>Lysobacteraceae</taxon>
        <taxon>Lysobacter</taxon>
    </lineage>
</organism>
<dbReference type="InterPro" id="IPR021362">
    <property type="entry name" value="DUF2834"/>
</dbReference>
<dbReference type="RefSeq" id="WP_336130827.1">
    <property type="nucleotide sequence ID" value="NZ_CP159925.1"/>
</dbReference>
<protein>
    <submittedName>
        <fullName evidence="3">DUF2834 domain-containing protein</fullName>
    </submittedName>
</protein>
<reference evidence="3" key="2">
    <citation type="submission" date="2024-06" db="EMBL/GenBank/DDBJ databases">
        <authorList>
            <person name="Li S."/>
        </authorList>
    </citation>
    <scope>NUCLEOTIDE SEQUENCE</scope>
    <source>
        <strain evidence="3">SR10</strain>
    </source>
</reference>